<sequence>MNLKIARTLTVLTSMLMLLCLGLIYGWSIFVAPLEAEFGWVRAQTSLTFTISMAMFCIGGLAAGMLLMRGVKRSYLMVSAGVLLLGGFYAASYSEQLAHFYIFYGVFCGFGVGVSYNLLISAVTKLFPGKQGFISGILMMSFGFGGLVLGSLCASLLISLGWRSTFKIIGILIGLIVIVGSVVIDIAGKKLSSQLPVHAVAGGGKSEKEISAKEYAVSEMMKSPSFLILFAWLVLLSSAGLMIIGHVAPSILELGAEPATAAMAVGVVSVSNGVGRVVFGLGFDRIGMKKTLWLINFCLLTAGLLLSFAVSISNIGLLLLGCAFMGISYGGSPVSTSAVVHKLFGHQNFSGNFSVAVTNLLFAALIGPTVAASLQSSTGSYQTSFYVLIGIGILALGLCWLLTRRIQEA</sequence>
<evidence type="ECO:0000313" key="9">
    <source>
        <dbReference type="Proteomes" id="UP000199208"/>
    </source>
</evidence>
<feature type="transmembrane region" description="Helical" evidence="6">
    <location>
        <begin position="383"/>
        <end position="403"/>
    </location>
</feature>
<dbReference type="STRING" id="1120920.SAMN03080599_02055"/>
<evidence type="ECO:0000256" key="3">
    <source>
        <dbReference type="ARBA" id="ARBA00022692"/>
    </source>
</evidence>
<dbReference type="EMBL" id="FMWL01000010">
    <property type="protein sequence ID" value="SCZ80020.1"/>
    <property type="molecule type" value="Genomic_DNA"/>
</dbReference>
<keyword evidence="9" id="KW-1185">Reference proteome</keyword>
<dbReference type="InterPro" id="IPR050327">
    <property type="entry name" value="Proton-linked_MCT"/>
</dbReference>
<dbReference type="InterPro" id="IPR011701">
    <property type="entry name" value="MFS"/>
</dbReference>
<keyword evidence="3 6" id="KW-0812">Transmembrane</keyword>
<evidence type="ECO:0000256" key="2">
    <source>
        <dbReference type="ARBA" id="ARBA00022448"/>
    </source>
</evidence>
<dbReference type="InterPro" id="IPR036259">
    <property type="entry name" value="MFS_trans_sf"/>
</dbReference>
<dbReference type="PROSITE" id="PS50850">
    <property type="entry name" value="MFS"/>
    <property type="match status" value="1"/>
</dbReference>
<dbReference type="PANTHER" id="PTHR11360">
    <property type="entry name" value="MONOCARBOXYLATE TRANSPORTER"/>
    <property type="match status" value="1"/>
</dbReference>
<feature type="transmembrane region" description="Helical" evidence="6">
    <location>
        <begin position="318"/>
        <end position="340"/>
    </location>
</feature>
<dbReference type="RefSeq" id="WP_092591170.1">
    <property type="nucleotide sequence ID" value="NZ_FMWL01000010.1"/>
</dbReference>
<dbReference type="GO" id="GO:0005886">
    <property type="term" value="C:plasma membrane"/>
    <property type="evidence" value="ECO:0007669"/>
    <property type="project" value="UniProtKB-SubCell"/>
</dbReference>
<dbReference type="Pfam" id="PF07690">
    <property type="entry name" value="MFS_1"/>
    <property type="match status" value="1"/>
</dbReference>
<evidence type="ECO:0000256" key="1">
    <source>
        <dbReference type="ARBA" id="ARBA00004651"/>
    </source>
</evidence>
<feature type="transmembrane region" description="Helical" evidence="6">
    <location>
        <begin position="75"/>
        <end position="94"/>
    </location>
</feature>
<reference evidence="8 9" key="1">
    <citation type="submission" date="2016-10" db="EMBL/GenBank/DDBJ databases">
        <authorList>
            <person name="de Groot N.N."/>
        </authorList>
    </citation>
    <scope>NUCLEOTIDE SEQUENCE [LARGE SCALE GENOMIC DNA]</scope>
    <source>
        <strain evidence="8 9">DSM 2784</strain>
    </source>
</reference>
<proteinExistence type="predicted"/>
<dbReference type="InterPro" id="IPR020846">
    <property type="entry name" value="MFS_dom"/>
</dbReference>
<dbReference type="Gene3D" id="1.20.1250.20">
    <property type="entry name" value="MFS general substrate transporter like domains"/>
    <property type="match status" value="2"/>
</dbReference>
<keyword evidence="5 6" id="KW-0472">Membrane</keyword>
<evidence type="ECO:0000259" key="7">
    <source>
        <dbReference type="PROSITE" id="PS50850"/>
    </source>
</evidence>
<feature type="domain" description="Major facilitator superfamily (MFS) profile" evidence="7">
    <location>
        <begin position="6"/>
        <end position="407"/>
    </location>
</feature>
<comment type="subcellular location">
    <subcellularLocation>
        <location evidence="1">Cell membrane</location>
        <topology evidence="1">Multi-pass membrane protein</topology>
    </subcellularLocation>
</comment>
<name>A0A1G5S2E8_9FIRM</name>
<feature type="transmembrane region" description="Helical" evidence="6">
    <location>
        <begin position="226"/>
        <end position="248"/>
    </location>
</feature>
<feature type="transmembrane region" description="Helical" evidence="6">
    <location>
        <begin position="291"/>
        <end position="312"/>
    </location>
</feature>
<evidence type="ECO:0000256" key="5">
    <source>
        <dbReference type="ARBA" id="ARBA00023136"/>
    </source>
</evidence>
<keyword evidence="2" id="KW-0813">Transport</keyword>
<dbReference type="AlphaFoldDB" id="A0A1G5S2E8"/>
<evidence type="ECO:0000256" key="4">
    <source>
        <dbReference type="ARBA" id="ARBA00022989"/>
    </source>
</evidence>
<feature type="transmembrane region" description="Helical" evidence="6">
    <location>
        <begin position="12"/>
        <end position="34"/>
    </location>
</feature>
<dbReference type="Proteomes" id="UP000199208">
    <property type="component" value="Unassembled WGS sequence"/>
</dbReference>
<organism evidence="8 9">
    <name type="scientific">Acidaminobacter hydrogenoformans DSM 2784</name>
    <dbReference type="NCBI Taxonomy" id="1120920"/>
    <lineage>
        <taxon>Bacteria</taxon>
        <taxon>Bacillati</taxon>
        <taxon>Bacillota</taxon>
        <taxon>Clostridia</taxon>
        <taxon>Peptostreptococcales</taxon>
        <taxon>Acidaminobacteraceae</taxon>
        <taxon>Acidaminobacter</taxon>
    </lineage>
</organism>
<protein>
    <submittedName>
        <fullName evidence="8">MFS transporter, OFA family, oxalate/formate antiporter</fullName>
    </submittedName>
</protein>
<dbReference type="GO" id="GO:0022857">
    <property type="term" value="F:transmembrane transporter activity"/>
    <property type="evidence" value="ECO:0007669"/>
    <property type="project" value="InterPro"/>
</dbReference>
<accession>A0A1G5S2E8</accession>
<feature type="transmembrane region" description="Helical" evidence="6">
    <location>
        <begin position="100"/>
        <end position="120"/>
    </location>
</feature>
<feature type="transmembrane region" description="Helical" evidence="6">
    <location>
        <begin position="132"/>
        <end position="162"/>
    </location>
</feature>
<feature type="transmembrane region" description="Helical" evidence="6">
    <location>
        <begin position="352"/>
        <end position="371"/>
    </location>
</feature>
<feature type="transmembrane region" description="Helical" evidence="6">
    <location>
        <begin position="260"/>
        <end position="279"/>
    </location>
</feature>
<dbReference type="OrthoDB" id="9793415at2"/>
<feature type="transmembrane region" description="Helical" evidence="6">
    <location>
        <begin position="168"/>
        <end position="188"/>
    </location>
</feature>
<evidence type="ECO:0000313" key="8">
    <source>
        <dbReference type="EMBL" id="SCZ80020.1"/>
    </source>
</evidence>
<dbReference type="SUPFAM" id="SSF103473">
    <property type="entry name" value="MFS general substrate transporter"/>
    <property type="match status" value="1"/>
</dbReference>
<keyword evidence="4 6" id="KW-1133">Transmembrane helix</keyword>
<evidence type="ECO:0000256" key="6">
    <source>
        <dbReference type="SAM" id="Phobius"/>
    </source>
</evidence>
<feature type="transmembrane region" description="Helical" evidence="6">
    <location>
        <begin position="46"/>
        <end position="68"/>
    </location>
</feature>
<gene>
    <name evidence="8" type="ORF">SAMN03080599_02055</name>
</gene>